<gene>
    <name evidence="1" type="ORF">LPJ64_005613</name>
</gene>
<proteinExistence type="predicted"/>
<dbReference type="EMBL" id="JANBOH010000380">
    <property type="protein sequence ID" value="KAJ1642549.1"/>
    <property type="molecule type" value="Genomic_DNA"/>
</dbReference>
<evidence type="ECO:0000313" key="2">
    <source>
        <dbReference type="Proteomes" id="UP001145021"/>
    </source>
</evidence>
<dbReference type="Proteomes" id="UP001145021">
    <property type="component" value="Unassembled WGS sequence"/>
</dbReference>
<accession>A0A9W7XFR4</accession>
<organism evidence="1 2">
    <name type="scientific">Coemansia asiatica</name>
    <dbReference type="NCBI Taxonomy" id="1052880"/>
    <lineage>
        <taxon>Eukaryota</taxon>
        <taxon>Fungi</taxon>
        <taxon>Fungi incertae sedis</taxon>
        <taxon>Zoopagomycota</taxon>
        <taxon>Kickxellomycotina</taxon>
        <taxon>Kickxellomycetes</taxon>
        <taxon>Kickxellales</taxon>
        <taxon>Kickxellaceae</taxon>
        <taxon>Coemansia</taxon>
    </lineage>
</organism>
<comment type="caution">
    <text evidence="1">The sequence shown here is derived from an EMBL/GenBank/DDBJ whole genome shotgun (WGS) entry which is preliminary data.</text>
</comment>
<keyword evidence="2" id="KW-1185">Reference proteome</keyword>
<protein>
    <recommendedName>
        <fullName evidence="3">Proteasome assembly chaperone 2</fullName>
    </recommendedName>
</protein>
<evidence type="ECO:0000313" key="1">
    <source>
        <dbReference type="EMBL" id="KAJ1642549.1"/>
    </source>
</evidence>
<name>A0A9W7XFR4_9FUNG</name>
<sequence length="283" mass="29584">MKLNDSSFEFQENAVVAFPDTTRLAGYRAALGLWSYLDASSNNSISHKISIATFECKPEEVIESQQQFAEDSAQGISTSGQDQPTGISVVFASAQAAEPRITFCFVNGLPEQKRVPEFVDSLIGLLERNGVKRVVTAAAANVAGVKDSDGQLWAHLPQRSVGGQLAQSLSDVQRLPAGGVDTNDVFLSAFSNLVEVSSIAEVGVLLHGDKRPSGSTNRQRSTFGGGNCADDSDGRVVGALSEALAAAFGCAPGDAVSAGALDTEVSRIRLDIESAAKGLSAFS</sequence>
<evidence type="ECO:0008006" key="3">
    <source>
        <dbReference type="Google" id="ProtNLM"/>
    </source>
</evidence>
<reference evidence="1" key="1">
    <citation type="submission" date="2022-07" db="EMBL/GenBank/DDBJ databases">
        <title>Phylogenomic reconstructions and comparative analyses of Kickxellomycotina fungi.</title>
        <authorList>
            <person name="Reynolds N.K."/>
            <person name="Stajich J.E."/>
            <person name="Barry K."/>
            <person name="Grigoriev I.V."/>
            <person name="Crous P."/>
            <person name="Smith M.E."/>
        </authorList>
    </citation>
    <scope>NUCLEOTIDE SEQUENCE</scope>
    <source>
        <strain evidence="1">NBRC 105413</strain>
    </source>
</reference>
<dbReference type="AlphaFoldDB" id="A0A9W7XFR4"/>